<reference evidence="2 3" key="1">
    <citation type="submission" date="2019-06" db="EMBL/GenBank/DDBJ databases">
        <title>Gramella sabulilitoris sp. nov., isolated from a marine sand.</title>
        <authorList>
            <person name="Yoon J.-H."/>
        </authorList>
    </citation>
    <scope>NUCLEOTIDE SEQUENCE [LARGE SCALE GENOMIC DNA]</scope>
    <source>
        <strain evidence="2 3">HSMS-1</strain>
    </source>
</reference>
<name>A0A550I990_9FLAO</name>
<feature type="transmembrane region" description="Helical" evidence="1">
    <location>
        <begin position="6"/>
        <end position="29"/>
    </location>
</feature>
<proteinExistence type="predicted"/>
<keyword evidence="1" id="KW-0812">Transmembrane</keyword>
<dbReference type="EMBL" id="VHSF01000001">
    <property type="protein sequence ID" value="TRO67535.1"/>
    <property type="molecule type" value="Genomic_DNA"/>
</dbReference>
<evidence type="ECO:0000313" key="3">
    <source>
        <dbReference type="Proteomes" id="UP000315131"/>
    </source>
</evidence>
<keyword evidence="3" id="KW-1185">Reference proteome</keyword>
<dbReference type="Proteomes" id="UP000315131">
    <property type="component" value="Unassembled WGS sequence"/>
</dbReference>
<feature type="transmembrane region" description="Helical" evidence="1">
    <location>
        <begin position="81"/>
        <end position="99"/>
    </location>
</feature>
<keyword evidence="1" id="KW-1133">Transmembrane helix</keyword>
<organism evidence="2 3">
    <name type="scientific">Christiangramia sabulilitoris</name>
    <dbReference type="NCBI Taxonomy" id="2583991"/>
    <lineage>
        <taxon>Bacteria</taxon>
        <taxon>Pseudomonadati</taxon>
        <taxon>Bacteroidota</taxon>
        <taxon>Flavobacteriia</taxon>
        <taxon>Flavobacteriales</taxon>
        <taxon>Flavobacteriaceae</taxon>
        <taxon>Christiangramia</taxon>
    </lineage>
</organism>
<dbReference type="AlphaFoldDB" id="A0A550I990"/>
<sequence length="100" mass="11776">MQNFLLYLSGIWPLTPLFLFIVAVSFKLMDNSAYLFLQKEIVTTSPNVSRSVIKKEIRMARDPDFIRQLRRALIFRNLHKSFLAFALISLPLSLLFFFLY</sequence>
<evidence type="ECO:0000256" key="1">
    <source>
        <dbReference type="SAM" id="Phobius"/>
    </source>
</evidence>
<accession>A0A550I990</accession>
<protein>
    <recommendedName>
        <fullName evidence="4">DUF3899 domain-containing protein</fullName>
    </recommendedName>
</protein>
<gene>
    <name evidence="2" type="ORF">FGM01_06540</name>
</gene>
<keyword evidence="1" id="KW-0472">Membrane</keyword>
<dbReference type="OrthoDB" id="1163174at2"/>
<evidence type="ECO:0000313" key="2">
    <source>
        <dbReference type="EMBL" id="TRO67535.1"/>
    </source>
</evidence>
<comment type="caution">
    <text evidence="2">The sequence shown here is derived from an EMBL/GenBank/DDBJ whole genome shotgun (WGS) entry which is preliminary data.</text>
</comment>
<dbReference type="RefSeq" id="WP_143410309.1">
    <property type="nucleotide sequence ID" value="NZ_VHSF01000001.1"/>
</dbReference>
<evidence type="ECO:0008006" key="4">
    <source>
        <dbReference type="Google" id="ProtNLM"/>
    </source>
</evidence>